<reference evidence="1 2" key="1">
    <citation type="submission" date="2018-05" db="EMBL/GenBank/DDBJ databases">
        <title>Evolution of GPA BGCs.</title>
        <authorList>
            <person name="Waglechner N."/>
            <person name="Wright G.D."/>
        </authorList>
    </citation>
    <scope>NUCLEOTIDE SEQUENCE [LARGE SCALE GENOMIC DNA]</scope>
    <source>
        <strain evidence="1 2">A82846</strain>
    </source>
</reference>
<name>A0A428YY82_KIBAR</name>
<dbReference type="InterPro" id="IPR036410">
    <property type="entry name" value="HSP_DnaJ_Cys-rich_dom_sf"/>
</dbReference>
<dbReference type="SUPFAM" id="SSF57938">
    <property type="entry name" value="DnaJ/Hsp40 cysteine-rich domain"/>
    <property type="match status" value="1"/>
</dbReference>
<sequence length="78" mass="9387">MFTLGYIWSCGVFPYKACRSCRGQGIFRSAIFGAIRLCRRCDGTGRVLRFGRRLYNRWTRVRRAIRADRQRDRRDDHR</sequence>
<dbReference type="Proteomes" id="UP000287547">
    <property type="component" value="Unassembled WGS sequence"/>
</dbReference>
<evidence type="ECO:0000313" key="1">
    <source>
        <dbReference type="EMBL" id="RSM75567.1"/>
    </source>
</evidence>
<accession>A0A428YY82</accession>
<dbReference type="OrthoDB" id="3482657at2"/>
<dbReference type="EMBL" id="QHKI01000047">
    <property type="protein sequence ID" value="RSM75567.1"/>
    <property type="molecule type" value="Genomic_DNA"/>
</dbReference>
<evidence type="ECO:0000313" key="2">
    <source>
        <dbReference type="Proteomes" id="UP000287547"/>
    </source>
</evidence>
<comment type="caution">
    <text evidence="1">The sequence shown here is derived from an EMBL/GenBank/DDBJ whole genome shotgun (WGS) entry which is preliminary data.</text>
</comment>
<dbReference type="AlphaFoldDB" id="A0A428YY82"/>
<gene>
    <name evidence="1" type="ORF">DMH04_38105</name>
</gene>
<protein>
    <submittedName>
        <fullName evidence="1">Uncharacterized protein</fullName>
    </submittedName>
</protein>
<proteinExistence type="predicted"/>
<organism evidence="1 2">
    <name type="scientific">Kibdelosporangium aridum</name>
    <dbReference type="NCBI Taxonomy" id="2030"/>
    <lineage>
        <taxon>Bacteria</taxon>
        <taxon>Bacillati</taxon>
        <taxon>Actinomycetota</taxon>
        <taxon>Actinomycetes</taxon>
        <taxon>Pseudonocardiales</taxon>
        <taxon>Pseudonocardiaceae</taxon>
        <taxon>Kibdelosporangium</taxon>
    </lineage>
</organism>